<sequence>MVLERSNKVFKPGFQVVGLSGTERMGKVNPEGISHGQPSHHRRTITLPSPRAVPNVRARFRLAQSAIAMVVTIGSTPLARGKIDTTITYKPLAHAAGTHLMCILYHHWPTLSPLRLPSCHHR</sequence>
<dbReference type="AlphaFoldDB" id="A0A7T7BQK5"/>
<accession>A0A7T7BQK5</accession>
<name>A0A7T7BQK5_PENDI</name>
<dbReference type="RefSeq" id="XP_065958184.1">
    <property type="nucleotide sequence ID" value="XM_066101244.1"/>
</dbReference>
<evidence type="ECO:0000313" key="2">
    <source>
        <dbReference type="Proteomes" id="UP000595662"/>
    </source>
</evidence>
<dbReference type="EMBL" id="CP060779">
    <property type="protein sequence ID" value="QQK48454.1"/>
    <property type="molecule type" value="Genomic_DNA"/>
</dbReference>
<dbReference type="Proteomes" id="UP000595662">
    <property type="component" value="Chromosome 6"/>
</dbReference>
<proteinExistence type="predicted"/>
<protein>
    <submittedName>
        <fullName evidence="1">Uncharacterized protein</fullName>
    </submittedName>
</protein>
<reference evidence="1 2" key="1">
    <citation type="submission" date="2020-08" db="EMBL/GenBank/DDBJ databases">
        <title>The completed genome sequence of the pathogenic ascomycete fungus Penicillium digitatum.</title>
        <authorList>
            <person name="Wang M."/>
        </authorList>
    </citation>
    <scope>NUCLEOTIDE SEQUENCE [LARGE SCALE GENOMIC DNA]</scope>
    <source>
        <strain evidence="1 2">PdW03</strain>
    </source>
</reference>
<gene>
    <name evidence="1" type="ORF">Pdw03_6089</name>
</gene>
<organism evidence="1 2">
    <name type="scientific">Penicillium digitatum</name>
    <name type="common">Green mold</name>
    <dbReference type="NCBI Taxonomy" id="36651"/>
    <lineage>
        <taxon>Eukaryota</taxon>
        <taxon>Fungi</taxon>
        <taxon>Dikarya</taxon>
        <taxon>Ascomycota</taxon>
        <taxon>Pezizomycotina</taxon>
        <taxon>Eurotiomycetes</taxon>
        <taxon>Eurotiomycetidae</taxon>
        <taxon>Eurotiales</taxon>
        <taxon>Aspergillaceae</taxon>
        <taxon>Penicillium</taxon>
    </lineage>
</organism>
<dbReference type="GeneID" id="90952808"/>
<evidence type="ECO:0000313" key="1">
    <source>
        <dbReference type="EMBL" id="QQK48454.1"/>
    </source>
</evidence>